<accession>A0AAD4HB68</accession>
<dbReference type="GeneID" id="64670572"/>
<keyword evidence="3" id="KW-1185">Reference proteome</keyword>
<name>A0AAD4HB68_9AGAM</name>
<evidence type="ECO:0000313" key="3">
    <source>
        <dbReference type="Proteomes" id="UP001195769"/>
    </source>
</evidence>
<dbReference type="InterPro" id="IPR041078">
    <property type="entry name" value="Plavaka"/>
</dbReference>
<proteinExistence type="predicted"/>
<reference evidence="2" key="1">
    <citation type="journal article" date="2020" name="New Phytol.">
        <title>Comparative genomics reveals dynamic genome evolution in host specialist ectomycorrhizal fungi.</title>
        <authorList>
            <person name="Lofgren L.A."/>
            <person name="Nguyen N.H."/>
            <person name="Vilgalys R."/>
            <person name="Ruytinx J."/>
            <person name="Liao H.L."/>
            <person name="Branco S."/>
            <person name="Kuo A."/>
            <person name="LaButti K."/>
            <person name="Lipzen A."/>
            <person name="Andreopoulos W."/>
            <person name="Pangilinan J."/>
            <person name="Riley R."/>
            <person name="Hundley H."/>
            <person name="Na H."/>
            <person name="Barry K."/>
            <person name="Grigoriev I.V."/>
            <person name="Stajich J.E."/>
            <person name="Kennedy P.G."/>
        </authorList>
    </citation>
    <scope>NUCLEOTIDE SEQUENCE</scope>
    <source>
        <strain evidence="2">FC203</strain>
    </source>
</reference>
<protein>
    <recommendedName>
        <fullName evidence="1">DUF6830 domain-containing protein</fullName>
    </recommendedName>
</protein>
<dbReference type="Pfam" id="PF20722">
    <property type="entry name" value="DUF6830"/>
    <property type="match status" value="1"/>
</dbReference>
<comment type="caution">
    <text evidence="2">The sequence shown here is derived from an EMBL/GenBank/DDBJ whole genome shotgun (WGS) entry which is preliminary data.</text>
</comment>
<gene>
    <name evidence="2" type="ORF">F5891DRAFT_967629</name>
</gene>
<dbReference type="RefSeq" id="XP_041216756.1">
    <property type="nucleotide sequence ID" value="XM_041376274.1"/>
</dbReference>
<sequence>MLDKLEDDQYAYRQKINPYYPFHDEGEWELGKFLVENLTQTQITKFLKLRWFDSPDRAKPSFTTKDCLLDWMDSLPSFALWKVSKIEFKGYKTVHPVELVWRDALEVVKQLFSDPTFANHMTFHPHVTNVENKREYGDYMSADMAWKIQDHLPLGATQVPIILGSDKTPVTRLTGGIEMDLVCANLKAAAKDGCFMPDPSRYIRHVFTPLISRTVDPWDLNKFQKAAKAINLSGVHMPHWRDWMFACPSVFLAGEVLHTCHKFFADHPLKWIKEIVGHYELDTRFMVQHKRVRTRHFTKGITHVNQMTGREHRDIQRTIVASIAGAVPPRFVRAIRALVEFFYLAQNPVHSPQSLQSMVQALSDFHSFKDTIVQAEARKGKKGIKEDFFIPKLELLQSFDGTIKKLGTLMQFSADVTEWLLITHCKDLFPQTSRQIKDFMEQCVRILNRQESMEMFGLYTLLTSRGASLVNAIHAEDEDITTTNPALSWVSRVLPDKVRSIHGPRPVRNHFLKGILSEDALTAFQLNVAPDYKSLSPSEIRRKYAVLDFDRALANFICRSLVSSGEHSRWDPKYGRFQVWHKFRLQLHSAFQPRVIMPSRVVQAYPPSDDFPLGNCDTVLIDAMGTNGKMTSYIAQVRLIFQPIVRRGSNLELPSYLSDPLLYIQFFRFISSPDDRPELAMWTVERAYTQDENGNHCREGAVVRVTDVTHAVELIPVYGKAVANGVSSATCLEHYERFFLNSFADKESYHMFSTEFV</sequence>
<dbReference type="EMBL" id="JABBWK010000232">
    <property type="protein sequence ID" value="KAG1886915.1"/>
    <property type="molecule type" value="Genomic_DNA"/>
</dbReference>
<dbReference type="Proteomes" id="UP001195769">
    <property type="component" value="Unassembled WGS sequence"/>
</dbReference>
<dbReference type="InterPro" id="IPR049233">
    <property type="entry name" value="DUF6830"/>
</dbReference>
<feature type="domain" description="DUF6830" evidence="1">
    <location>
        <begin position="521"/>
        <end position="622"/>
    </location>
</feature>
<evidence type="ECO:0000259" key="1">
    <source>
        <dbReference type="Pfam" id="PF20722"/>
    </source>
</evidence>
<organism evidence="2 3">
    <name type="scientific">Suillus fuscotomentosus</name>
    <dbReference type="NCBI Taxonomy" id="1912939"/>
    <lineage>
        <taxon>Eukaryota</taxon>
        <taxon>Fungi</taxon>
        <taxon>Dikarya</taxon>
        <taxon>Basidiomycota</taxon>
        <taxon>Agaricomycotina</taxon>
        <taxon>Agaricomycetes</taxon>
        <taxon>Agaricomycetidae</taxon>
        <taxon>Boletales</taxon>
        <taxon>Suillineae</taxon>
        <taxon>Suillaceae</taxon>
        <taxon>Suillus</taxon>
    </lineage>
</organism>
<evidence type="ECO:0000313" key="2">
    <source>
        <dbReference type="EMBL" id="KAG1886915.1"/>
    </source>
</evidence>
<dbReference type="Pfam" id="PF18759">
    <property type="entry name" value="Plavaka"/>
    <property type="match status" value="2"/>
</dbReference>
<dbReference type="AlphaFoldDB" id="A0AAD4HB68"/>